<dbReference type="RefSeq" id="YP_009507604.1">
    <property type="nucleotide sequence ID" value="NC_038553.1"/>
</dbReference>
<keyword evidence="2" id="KW-0812">Transmembrane</keyword>
<keyword evidence="2" id="KW-0472">Membrane</keyword>
<keyword evidence="4" id="KW-1185">Reference proteome</keyword>
<feature type="region of interest" description="Disordered" evidence="1">
    <location>
        <begin position="203"/>
        <end position="231"/>
    </location>
</feature>
<name>A0A1C9C5H4_HAV01</name>
<dbReference type="GeneID" id="37618588"/>
<feature type="transmembrane region" description="Helical" evidence="2">
    <location>
        <begin position="639"/>
        <end position="660"/>
    </location>
</feature>
<feature type="transmembrane region" description="Helical" evidence="2">
    <location>
        <begin position="785"/>
        <end position="804"/>
    </location>
</feature>
<feature type="transmembrane region" description="Helical" evidence="2">
    <location>
        <begin position="899"/>
        <end position="921"/>
    </location>
</feature>
<feature type="transmembrane region" description="Helical" evidence="2">
    <location>
        <begin position="608"/>
        <end position="627"/>
    </location>
</feature>
<proteinExistence type="predicted"/>
<feature type="transmembrane region" description="Helical" evidence="2">
    <location>
        <begin position="680"/>
        <end position="701"/>
    </location>
</feature>
<sequence>MSFENLTFFGDSDYISNIFNSNFGDNSNNIDFKIKNDDSNNISSSSPSPSPSSSLQESLNDLIDLMSIIKQNKGNVSDTDISLFNRSYNNIMEETGNNYEQGFGDNDKKAEKILQNIVTDQKINENDLNTIANRALRIFYKKIRTQPTKFIEHGSFVDVLKKIDDLDIKTETNNIYIDIKSYLEYMIIKTSVFVDEYEYNVNNENPEENNKKSEENPEENNKKSEENNKKPEKQIKQLFYNPLERKIEFVEDGDLPYYIEMNEYTKSNIETLRMLFVTFYIILLNLVTCYIYVQLIIRVKKYFSNGDIKKKINKLKVIYVNIEKNDEDQDEDLKKAVEKTVEKFKINNNNDKEIALDIIYNKILKSLKYIQKIIIENAEYTKKKYTGEDETQNKLLNSMVEKYMRGNVFLKYIPGEINNDFIEDIHDEIMRKITGKKQDTTNVKKKIADLNETIDDLFINQIIRLIKNKKNILNEEFLFKNVIQEYLKEKKNIEFTLAFLSDEKITKYISSYFPIKTKKEDSKSKPNEEEDFHLNSSLKEVSEFIEKLRSMLPNRDAMKNKLIEYFMWIIMIPGLFAYVVYTVIYGIFNNKNWVTSGDDSSTRVNNRSTWASIVGSLIYVYPSMYFSKTVNSITDESKRSIGLTMNLITGFIFQAFIGYILDQCFANDKNVEEIIKNKNIYFLFRRIGSFAFYRYLIAVFIDMSLSQAIQDTLKYFLRDKIEQVFPVKYIGGGFIKSILNAINIRSNFDNILQSITAIATFKIYANRLRVNWAYPEFTSSSSERMNGYSVLIFAVVAAVLFLGYNPNTTDPVKNKFDQSITFKTKMIITLLAMGVLSYLNIQDKLNEIEIENESDASDSDYGDIKNGIGTFITMLVISFIIPIYFLFKQTGANRFKNIFKTLLILTLIIVACIVIVFIIMWRSSSVSGNALDIIYTN</sequence>
<keyword evidence="2" id="KW-1133">Transmembrane helix</keyword>
<feature type="transmembrane region" description="Helical" evidence="2">
    <location>
        <begin position="824"/>
        <end position="841"/>
    </location>
</feature>
<evidence type="ECO:0000313" key="4">
    <source>
        <dbReference type="Proteomes" id="UP000232488"/>
    </source>
</evidence>
<organismHost>
    <name type="scientific">Heterosigma akashiwo</name>
    <name type="common">Chromophytic alga</name>
    <name type="synonym">Heterosigma carterae</name>
    <dbReference type="NCBI Taxonomy" id="2829"/>
</organismHost>
<feature type="transmembrane region" description="Helical" evidence="2">
    <location>
        <begin position="565"/>
        <end position="588"/>
    </location>
</feature>
<dbReference type="KEGG" id="vg:37618588"/>
<gene>
    <name evidence="3" type="primary">HaV53_ORF207</name>
</gene>
<evidence type="ECO:0000256" key="2">
    <source>
        <dbReference type="SAM" id="Phobius"/>
    </source>
</evidence>
<evidence type="ECO:0000256" key="1">
    <source>
        <dbReference type="SAM" id="MobiDB-lite"/>
    </source>
</evidence>
<evidence type="ECO:0000313" key="3">
    <source>
        <dbReference type="EMBL" id="AOM63538.1"/>
    </source>
</evidence>
<protein>
    <submittedName>
        <fullName evidence="3">Uncharacterized protein</fullName>
    </submittedName>
</protein>
<organism evidence="3 4">
    <name type="scientific">Heterosigma akashiwo virus 01</name>
    <name type="common">HaV01</name>
    <dbReference type="NCBI Taxonomy" id="97195"/>
    <lineage>
        <taxon>Viruses</taxon>
        <taxon>Varidnaviria</taxon>
        <taxon>Bamfordvirae</taxon>
        <taxon>Nucleocytoviricota</taxon>
        <taxon>Megaviricetes</taxon>
        <taxon>Algavirales</taxon>
        <taxon>Phycodnaviridae</taxon>
        <taxon>Raphidovirus</taxon>
        <taxon>Raphidovirus japonicum</taxon>
    </lineage>
</organism>
<dbReference type="Proteomes" id="UP000232488">
    <property type="component" value="Segment"/>
</dbReference>
<accession>A0A1C9C5H4</accession>
<dbReference type="EMBL" id="KX008963">
    <property type="protein sequence ID" value="AOM63538.1"/>
    <property type="molecule type" value="Genomic_DNA"/>
</dbReference>
<feature type="transmembrane region" description="Helical" evidence="2">
    <location>
        <begin position="274"/>
        <end position="293"/>
    </location>
</feature>
<reference evidence="3 4" key="1">
    <citation type="submission" date="2016-03" db="EMBL/GenBank/DDBJ databases">
        <title>Genome sequences of a Phycodnavirus, Heterosigma akashiwo virus strain 53.</title>
        <authorList>
            <person name="Ueki S."/>
            <person name="Ogura Y."/>
            <person name="Hayashi T."/>
        </authorList>
    </citation>
    <scope>NUCLEOTIDE SEQUENCE [LARGE SCALE GENOMIC DNA]</scope>
    <source>
        <strain evidence="3">HaV53</strain>
    </source>
</reference>
<feature type="transmembrane region" description="Helical" evidence="2">
    <location>
        <begin position="868"/>
        <end position="887"/>
    </location>
</feature>
<feature type="compositionally biased region" description="Basic and acidic residues" evidence="1">
    <location>
        <begin position="208"/>
        <end position="231"/>
    </location>
</feature>